<keyword evidence="1" id="KW-0472">Membrane</keyword>
<keyword evidence="1" id="KW-0812">Transmembrane</keyword>
<evidence type="ECO:0000313" key="4">
    <source>
        <dbReference type="WBParaSite" id="ASIM_0001459301-mRNA-1"/>
    </source>
</evidence>
<sequence length="66" mass="7807">MSATPQVSSSFFNKFDPSKPCQKCATANEFIARQIDKYSRSVFPTVFLIFSVSYWLYYVWFTREED</sequence>
<name>A0A0M3K161_ANISI</name>
<dbReference type="EMBL" id="UYRR01031575">
    <property type="protein sequence ID" value="VDK51146.1"/>
    <property type="molecule type" value="Genomic_DNA"/>
</dbReference>
<dbReference type="Proteomes" id="UP000267096">
    <property type="component" value="Unassembled WGS sequence"/>
</dbReference>
<evidence type="ECO:0000256" key="1">
    <source>
        <dbReference type="SAM" id="Phobius"/>
    </source>
</evidence>
<reference evidence="4" key="1">
    <citation type="submission" date="2017-02" db="UniProtKB">
        <authorList>
            <consortium name="WormBaseParasite"/>
        </authorList>
    </citation>
    <scope>IDENTIFICATION</scope>
</reference>
<keyword evidence="1" id="KW-1133">Transmembrane helix</keyword>
<dbReference type="SUPFAM" id="SSF90112">
    <property type="entry name" value="Neurotransmitter-gated ion-channel transmembrane pore"/>
    <property type="match status" value="1"/>
</dbReference>
<dbReference type="GO" id="GO:0016020">
    <property type="term" value="C:membrane"/>
    <property type="evidence" value="ECO:0007669"/>
    <property type="project" value="InterPro"/>
</dbReference>
<dbReference type="InterPro" id="IPR036719">
    <property type="entry name" value="Neuro-gated_channel_TM_sf"/>
</dbReference>
<dbReference type="WBParaSite" id="ASIM_0001459301-mRNA-1">
    <property type="protein sequence ID" value="ASIM_0001459301-mRNA-1"/>
    <property type="gene ID" value="ASIM_0001459301"/>
</dbReference>
<protein>
    <submittedName>
        <fullName evidence="4">Transmembrane protein</fullName>
    </submittedName>
</protein>
<dbReference type="AlphaFoldDB" id="A0A0M3K161"/>
<accession>A0A0M3K161</accession>
<gene>
    <name evidence="2" type="ORF">ASIM_LOCUS14003</name>
</gene>
<dbReference type="OrthoDB" id="8890589at2759"/>
<dbReference type="Gene3D" id="1.20.58.390">
    <property type="entry name" value="Neurotransmitter-gated ion-channel transmembrane domain"/>
    <property type="match status" value="1"/>
</dbReference>
<feature type="transmembrane region" description="Helical" evidence="1">
    <location>
        <begin position="42"/>
        <end position="60"/>
    </location>
</feature>
<evidence type="ECO:0000313" key="2">
    <source>
        <dbReference type="EMBL" id="VDK51146.1"/>
    </source>
</evidence>
<evidence type="ECO:0000313" key="3">
    <source>
        <dbReference type="Proteomes" id="UP000267096"/>
    </source>
</evidence>
<keyword evidence="3" id="KW-1185">Reference proteome</keyword>
<organism evidence="4">
    <name type="scientific">Anisakis simplex</name>
    <name type="common">Herring worm</name>
    <dbReference type="NCBI Taxonomy" id="6269"/>
    <lineage>
        <taxon>Eukaryota</taxon>
        <taxon>Metazoa</taxon>
        <taxon>Ecdysozoa</taxon>
        <taxon>Nematoda</taxon>
        <taxon>Chromadorea</taxon>
        <taxon>Rhabditida</taxon>
        <taxon>Spirurina</taxon>
        <taxon>Ascaridomorpha</taxon>
        <taxon>Ascaridoidea</taxon>
        <taxon>Anisakidae</taxon>
        <taxon>Anisakis</taxon>
        <taxon>Anisakis simplex complex</taxon>
    </lineage>
</organism>
<dbReference type="InterPro" id="IPR038050">
    <property type="entry name" value="Neuro_actylchol_rec"/>
</dbReference>
<dbReference type="GO" id="GO:0006811">
    <property type="term" value="P:monoatomic ion transport"/>
    <property type="evidence" value="ECO:0007669"/>
    <property type="project" value="InterPro"/>
</dbReference>
<reference evidence="2 3" key="2">
    <citation type="submission" date="2018-11" db="EMBL/GenBank/DDBJ databases">
        <authorList>
            <consortium name="Pathogen Informatics"/>
        </authorList>
    </citation>
    <scope>NUCLEOTIDE SEQUENCE [LARGE SCALE GENOMIC DNA]</scope>
</reference>
<proteinExistence type="predicted"/>